<evidence type="ECO:0000256" key="1">
    <source>
        <dbReference type="SAM" id="MobiDB-lite"/>
    </source>
</evidence>
<keyword evidence="3" id="KW-1185">Reference proteome</keyword>
<name>J0WMR1_AURST</name>
<reference evidence="3" key="1">
    <citation type="journal article" date="2012" name="Science">
        <title>The Paleozoic origin of enzymatic lignin decomposition reconstructed from 31 fungal genomes.</title>
        <authorList>
            <person name="Floudas D."/>
            <person name="Binder M."/>
            <person name="Riley R."/>
            <person name="Barry K."/>
            <person name="Blanchette R.A."/>
            <person name="Henrissat B."/>
            <person name="Martinez A.T."/>
            <person name="Otillar R."/>
            <person name="Spatafora J.W."/>
            <person name="Yadav J.S."/>
            <person name="Aerts A."/>
            <person name="Benoit I."/>
            <person name="Boyd A."/>
            <person name="Carlson A."/>
            <person name="Copeland A."/>
            <person name="Coutinho P.M."/>
            <person name="de Vries R.P."/>
            <person name="Ferreira P."/>
            <person name="Findley K."/>
            <person name="Foster B."/>
            <person name="Gaskell J."/>
            <person name="Glotzer D."/>
            <person name="Gorecki P."/>
            <person name="Heitman J."/>
            <person name="Hesse C."/>
            <person name="Hori C."/>
            <person name="Igarashi K."/>
            <person name="Jurgens J.A."/>
            <person name="Kallen N."/>
            <person name="Kersten P."/>
            <person name="Kohler A."/>
            <person name="Kuees U."/>
            <person name="Kumar T.K.A."/>
            <person name="Kuo A."/>
            <person name="LaButti K."/>
            <person name="Larrondo L.F."/>
            <person name="Lindquist E."/>
            <person name="Ling A."/>
            <person name="Lombard V."/>
            <person name="Lucas S."/>
            <person name="Lundell T."/>
            <person name="Martin R."/>
            <person name="McLaughlin D.J."/>
            <person name="Morgenstern I."/>
            <person name="Morin E."/>
            <person name="Murat C."/>
            <person name="Nagy L.G."/>
            <person name="Nolan M."/>
            <person name="Ohm R.A."/>
            <person name="Patyshakuliyeva A."/>
            <person name="Rokas A."/>
            <person name="Ruiz-Duenas F.J."/>
            <person name="Sabat G."/>
            <person name="Salamov A."/>
            <person name="Samejima M."/>
            <person name="Schmutz J."/>
            <person name="Slot J.C."/>
            <person name="St John F."/>
            <person name="Stenlid J."/>
            <person name="Sun H."/>
            <person name="Sun S."/>
            <person name="Syed K."/>
            <person name="Tsang A."/>
            <person name="Wiebenga A."/>
            <person name="Young D."/>
            <person name="Pisabarro A."/>
            <person name="Eastwood D.C."/>
            <person name="Martin F."/>
            <person name="Cullen D."/>
            <person name="Grigoriev I.V."/>
            <person name="Hibbett D.S."/>
        </authorList>
    </citation>
    <scope>NUCLEOTIDE SEQUENCE [LARGE SCALE GENOMIC DNA]</scope>
    <source>
        <strain evidence="3">TFB10046</strain>
    </source>
</reference>
<sequence>MDAPRRLAQVGNLPPTMSLRPQAPLHRDDTPLNLDDARRAQWDVVSFDCWTSASLGRPPAFSVLHLDAMRPTGRAWLHGFKAACMLKALDQAFGVAKATYTAVLRLDKLSVLSAFRSALYITGDVRAIHTAVPDLTERFWFSVRVQMHKPAAAEAAEGAKRRAYLVQRVHGQRAYSVPADVHEVIGEMDLKYLTGHTRVINADASAAPSQDDIFDPLGMFSASLTYLSAPFSQSMDQLPTVAEPPAPRTYSASHEHLPGLFAGSQEQVPGLSHDRLSGLFSTAHSAQDRFDGFQDPIPVLFNGASSIPVQHSAAYEYPHANLPRLFEQPALTPRRCSSDRRPEAHRPRLSSSGYPSRCGRDK</sequence>
<accession>J0WMR1</accession>
<dbReference type="KEGG" id="adl:AURDEDRAFT_177809"/>
<evidence type="ECO:0000313" key="2">
    <source>
        <dbReference type="EMBL" id="EJD33110.1"/>
    </source>
</evidence>
<protein>
    <submittedName>
        <fullName evidence="2">Uncharacterized protein</fullName>
    </submittedName>
</protein>
<feature type="compositionally biased region" description="Basic and acidic residues" evidence="1">
    <location>
        <begin position="336"/>
        <end position="346"/>
    </location>
</feature>
<dbReference type="OrthoDB" id="424974at2759"/>
<feature type="region of interest" description="Disordered" evidence="1">
    <location>
        <begin position="1"/>
        <end position="30"/>
    </location>
</feature>
<dbReference type="EMBL" id="JH688433">
    <property type="protein sequence ID" value="EJD33110.1"/>
    <property type="molecule type" value="Genomic_DNA"/>
</dbReference>
<feature type="region of interest" description="Disordered" evidence="1">
    <location>
        <begin position="333"/>
        <end position="362"/>
    </location>
</feature>
<organism evidence="2 3">
    <name type="scientific">Auricularia subglabra (strain TFB-10046 / SS5)</name>
    <name type="common">White-rot fungus</name>
    <name type="synonym">Auricularia delicata (strain TFB10046)</name>
    <dbReference type="NCBI Taxonomy" id="717982"/>
    <lineage>
        <taxon>Eukaryota</taxon>
        <taxon>Fungi</taxon>
        <taxon>Dikarya</taxon>
        <taxon>Basidiomycota</taxon>
        <taxon>Agaricomycotina</taxon>
        <taxon>Agaricomycetes</taxon>
        <taxon>Auriculariales</taxon>
        <taxon>Auriculariaceae</taxon>
        <taxon>Auricularia</taxon>
    </lineage>
</organism>
<gene>
    <name evidence="2" type="ORF">AURDEDRAFT_177809</name>
</gene>
<dbReference type="InParanoid" id="J0WMR1"/>
<dbReference type="AlphaFoldDB" id="J0WMR1"/>
<proteinExistence type="predicted"/>
<evidence type="ECO:0000313" key="3">
    <source>
        <dbReference type="Proteomes" id="UP000006514"/>
    </source>
</evidence>
<dbReference type="Proteomes" id="UP000006514">
    <property type="component" value="Unassembled WGS sequence"/>
</dbReference>